<evidence type="ECO:0000256" key="1">
    <source>
        <dbReference type="ARBA" id="ARBA00022448"/>
    </source>
</evidence>
<dbReference type="GO" id="GO:0034220">
    <property type="term" value="P:monoatomic ion transmembrane transport"/>
    <property type="evidence" value="ECO:0000318"/>
    <property type="project" value="GO_Central"/>
</dbReference>
<dbReference type="CDD" id="cd19051">
    <property type="entry name" value="LGIC_TM_cation"/>
    <property type="match status" value="1"/>
</dbReference>
<evidence type="ECO:0000256" key="3">
    <source>
        <dbReference type="ARBA" id="ARBA00022692"/>
    </source>
</evidence>
<organism evidence="17 18">
    <name type="scientific">Nematostella vectensis</name>
    <name type="common">Starlet sea anemone</name>
    <dbReference type="NCBI Taxonomy" id="45351"/>
    <lineage>
        <taxon>Eukaryota</taxon>
        <taxon>Metazoa</taxon>
        <taxon>Cnidaria</taxon>
        <taxon>Anthozoa</taxon>
        <taxon>Hexacorallia</taxon>
        <taxon>Actiniaria</taxon>
        <taxon>Edwardsiidae</taxon>
        <taxon>Nematostella</taxon>
    </lineage>
</organism>
<dbReference type="InterPro" id="IPR006029">
    <property type="entry name" value="Neurotrans-gated_channel_TM"/>
</dbReference>
<proteinExistence type="inferred from homology"/>
<evidence type="ECO:0000313" key="18">
    <source>
        <dbReference type="Proteomes" id="UP000001593"/>
    </source>
</evidence>
<dbReference type="HOGENOM" id="CLU_018074_2_1_1"/>
<keyword evidence="5" id="KW-0770">Synapse</keyword>
<evidence type="ECO:0000256" key="6">
    <source>
        <dbReference type="ARBA" id="ARBA00023065"/>
    </source>
</evidence>
<evidence type="ECO:0000313" key="17">
    <source>
        <dbReference type="EMBL" id="EDO45564.1"/>
    </source>
</evidence>
<dbReference type="SUPFAM" id="SSF63712">
    <property type="entry name" value="Nicotinic receptor ligand binding domain-like"/>
    <property type="match status" value="1"/>
</dbReference>
<feature type="non-terminal residue" evidence="17">
    <location>
        <position position="329"/>
    </location>
</feature>
<keyword evidence="12 14" id="KW-0407">Ion channel</keyword>
<evidence type="ECO:0000256" key="2">
    <source>
        <dbReference type="ARBA" id="ARBA00022475"/>
    </source>
</evidence>
<dbReference type="InterPro" id="IPR038050">
    <property type="entry name" value="Neuro_actylchol_rec"/>
</dbReference>
<dbReference type="STRING" id="45351.A7RSH5"/>
<dbReference type="Gene3D" id="2.70.170.10">
    <property type="entry name" value="Neurotransmitter-gated ion-channel ligand-binding domain"/>
    <property type="match status" value="1"/>
</dbReference>
<accession>A7RSH5</accession>
<dbReference type="AlphaFoldDB" id="A7RSH5"/>
<dbReference type="InterPro" id="IPR002394">
    <property type="entry name" value="Nicotinic_acetylcholine_rcpt"/>
</dbReference>
<comment type="similarity">
    <text evidence="14">Belongs to the ligand-gated ion channel (TC 1.A.9) family.</text>
</comment>
<feature type="transmembrane region" description="Helical" evidence="14">
    <location>
        <begin position="211"/>
        <end position="236"/>
    </location>
</feature>
<feature type="domain" description="Neurotransmitter-gated ion-channel transmembrane" evidence="16">
    <location>
        <begin position="218"/>
        <end position="325"/>
    </location>
</feature>
<dbReference type="GO" id="GO:1904315">
    <property type="term" value="F:transmitter-gated monoatomic ion channel activity involved in regulation of postsynaptic membrane potential"/>
    <property type="evidence" value="ECO:0000318"/>
    <property type="project" value="GO_Central"/>
</dbReference>
<evidence type="ECO:0000256" key="4">
    <source>
        <dbReference type="ARBA" id="ARBA00022989"/>
    </source>
</evidence>
<sequence length="329" mass="37565">WEHKLITTLFKDYQRDARPVYNKSEAVRVSLDIAYSQLIDLDGKNQILSSKVWIRQVWRNPFLSWNPDDYGGLESINVNSNLVWKPDIILYNNIGIGQTGAMYNFDTKVVIDSDGTNSWYAPTEIKSICQIDITYFPFDAQSCPIIFGSWTYTGNYLNLVNARNQSDLSKYTISGEWELKSAPVVRNVVKYSCCKHPYIDVTYTINIRRKVLFYLNNLILPCMVLAILTVCSFLLPPASGERISLVITILLGLTVFMLVFTESVPRTSEVIPLIAKYSFAVMCEVAVSLLLTCVVMRIYHKNSPMPLPMRYIVYNILAPVLRMHPTGRN</sequence>
<keyword evidence="8" id="KW-1015">Disulfide bond</keyword>
<name>A7RSH5_NEMVE</name>
<dbReference type="InParanoid" id="A7RSH5"/>
<dbReference type="InterPro" id="IPR006201">
    <property type="entry name" value="Neur_channel"/>
</dbReference>
<dbReference type="GO" id="GO:0045211">
    <property type="term" value="C:postsynaptic membrane"/>
    <property type="evidence" value="ECO:0007669"/>
    <property type="project" value="InterPro"/>
</dbReference>
<evidence type="ECO:0000256" key="14">
    <source>
        <dbReference type="RuleBase" id="RU000687"/>
    </source>
</evidence>
<dbReference type="InterPro" id="IPR018000">
    <property type="entry name" value="Neurotransmitter_ion_chnl_CS"/>
</dbReference>
<dbReference type="GO" id="GO:0005231">
    <property type="term" value="F:excitatory extracellular ligand-gated monoatomic ion channel activity"/>
    <property type="evidence" value="ECO:0000318"/>
    <property type="project" value="GO_Central"/>
</dbReference>
<dbReference type="Pfam" id="PF02931">
    <property type="entry name" value="Neur_chan_LBD"/>
    <property type="match status" value="1"/>
</dbReference>
<dbReference type="FunFam" id="1.20.58.390:FF:000043">
    <property type="entry name" value="AcetylCholine Receptor"/>
    <property type="match status" value="1"/>
</dbReference>
<comment type="subcellular location">
    <subcellularLocation>
        <location evidence="13">Synaptic cell membrane</location>
        <topology evidence="13">Multi-pass membrane protein</topology>
    </subcellularLocation>
</comment>
<keyword evidence="6 14" id="KW-0406">Ion transport</keyword>
<dbReference type="OrthoDB" id="5975154at2759"/>
<evidence type="ECO:0000256" key="7">
    <source>
        <dbReference type="ARBA" id="ARBA00023136"/>
    </source>
</evidence>
<keyword evidence="1 14" id="KW-0813">Transport</keyword>
<feature type="domain" description="Neurotransmitter-gated ion-channel ligand-binding" evidence="15">
    <location>
        <begin position="3"/>
        <end position="211"/>
    </location>
</feature>
<dbReference type="FunFam" id="2.70.170.10:FF:000005">
    <property type="entry name" value="Neuronal nicotinic acetylcholine receptor alpha4 subunit"/>
    <property type="match status" value="1"/>
</dbReference>
<dbReference type="GO" id="GO:0004888">
    <property type="term" value="F:transmembrane signaling receptor activity"/>
    <property type="evidence" value="ECO:0007669"/>
    <property type="project" value="InterPro"/>
</dbReference>
<keyword evidence="4 14" id="KW-1133">Transmembrane helix</keyword>
<dbReference type="OMA" id="YTINIRR"/>
<feature type="non-terminal residue" evidence="17">
    <location>
        <position position="1"/>
    </location>
</feature>
<dbReference type="GO" id="GO:0007268">
    <property type="term" value="P:chemical synaptic transmission"/>
    <property type="evidence" value="ECO:0000318"/>
    <property type="project" value="GO_Central"/>
</dbReference>
<dbReference type="PRINTS" id="PR00252">
    <property type="entry name" value="NRIONCHANNEL"/>
</dbReference>
<evidence type="ECO:0000256" key="13">
    <source>
        <dbReference type="ARBA" id="ARBA00034099"/>
    </source>
</evidence>
<dbReference type="GO" id="GO:0022848">
    <property type="term" value="F:acetylcholine-gated monoatomic cation-selective channel activity"/>
    <property type="evidence" value="ECO:0007669"/>
    <property type="project" value="InterPro"/>
</dbReference>
<keyword evidence="7 14" id="KW-0472">Membrane</keyword>
<dbReference type="PRINTS" id="PR00254">
    <property type="entry name" value="NICOTINICR"/>
</dbReference>
<dbReference type="Proteomes" id="UP000001593">
    <property type="component" value="Unassembled WGS sequence"/>
</dbReference>
<dbReference type="GO" id="GO:0042391">
    <property type="term" value="P:regulation of membrane potential"/>
    <property type="evidence" value="ECO:0000318"/>
    <property type="project" value="GO_Central"/>
</dbReference>
<feature type="transmembrane region" description="Helical" evidence="14">
    <location>
        <begin position="242"/>
        <end position="261"/>
    </location>
</feature>
<dbReference type="GO" id="GO:1902495">
    <property type="term" value="C:transmembrane transporter complex"/>
    <property type="evidence" value="ECO:0000318"/>
    <property type="project" value="GO_Central"/>
</dbReference>
<dbReference type="SUPFAM" id="SSF90112">
    <property type="entry name" value="Neurotransmitter-gated ion-channel transmembrane pore"/>
    <property type="match status" value="1"/>
</dbReference>
<dbReference type="PhylomeDB" id="A7RSH5"/>
<evidence type="ECO:0000256" key="10">
    <source>
        <dbReference type="ARBA" id="ARBA00023180"/>
    </source>
</evidence>
<evidence type="ECO:0000256" key="12">
    <source>
        <dbReference type="ARBA" id="ARBA00023303"/>
    </source>
</evidence>
<gene>
    <name evidence="17" type="ORF">NEMVEDRAFT_v1g32916</name>
</gene>
<keyword evidence="11" id="KW-1071">Ligand-gated ion channel</keyword>
<evidence type="ECO:0000256" key="9">
    <source>
        <dbReference type="ARBA" id="ARBA00023170"/>
    </source>
</evidence>
<protein>
    <submittedName>
        <fullName evidence="17">Uncharacterized protein</fullName>
    </submittedName>
</protein>
<keyword evidence="10" id="KW-0325">Glycoprotein</keyword>
<comment type="caution">
    <text evidence="14">Lacks conserved residue(s) required for the propagation of feature annotation.</text>
</comment>
<dbReference type="KEGG" id="nve:5517688"/>
<dbReference type="InterPro" id="IPR036734">
    <property type="entry name" value="Neur_chan_lig-bd_sf"/>
</dbReference>
<dbReference type="GO" id="GO:0043005">
    <property type="term" value="C:neuron projection"/>
    <property type="evidence" value="ECO:0000318"/>
    <property type="project" value="GO_Central"/>
</dbReference>
<dbReference type="EMBL" id="DS469534">
    <property type="protein sequence ID" value="EDO45564.1"/>
    <property type="molecule type" value="Genomic_DNA"/>
</dbReference>
<evidence type="ECO:0000259" key="15">
    <source>
        <dbReference type="Pfam" id="PF02931"/>
    </source>
</evidence>
<reference evidence="17 18" key="1">
    <citation type="journal article" date="2007" name="Science">
        <title>Sea anemone genome reveals ancestral eumetazoan gene repertoire and genomic organization.</title>
        <authorList>
            <person name="Putnam N.H."/>
            <person name="Srivastava M."/>
            <person name="Hellsten U."/>
            <person name="Dirks B."/>
            <person name="Chapman J."/>
            <person name="Salamov A."/>
            <person name="Terry A."/>
            <person name="Shapiro H."/>
            <person name="Lindquist E."/>
            <person name="Kapitonov V.V."/>
            <person name="Jurka J."/>
            <person name="Genikhovich G."/>
            <person name="Grigoriev I.V."/>
            <person name="Lucas S.M."/>
            <person name="Steele R.E."/>
            <person name="Finnerty J.R."/>
            <person name="Technau U."/>
            <person name="Martindale M.Q."/>
            <person name="Rokhsar D.S."/>
        </authorList>
    </citation>
    <scope>NUCLEOTIDE SEQUENCE [LARGE SCALE GENOMIC DNA]</scope>
    <source>
        <strain evidence="18">CH2 X CH6</strain>
    </source>
</reference>
<dbReference type="InterPro" id="IPR006202">
    <property type="entry name" value="Neur_chan_lig-bd"/>
</dbReference>
<keyword evidence="2" id="KW-1003">Cell membrane</keyword>
<evidence type="ECO:0000256" key="5">
    <source>
        <dbReference type="ARBA" id="ARBA00023018"/>
    </source>
</evidence>
<dbReference type="Pfam" id="PF02932">
    <property type="entry name" value="Neur_chan_memb"/>
    <property type="match status" value="1"/>
</dbReference>
<evidence type="ECO:0000256" key="8">
    <source>
        <dbReference type="ARBA" id="ARBA00023157"/>
    </source>
</evidence>
<feature type="transmembrane region" description="Helical" evidence="14">
    <location>
        <begin position="273"/>
        <end position="299"/>
    </location>
</feature>
<dbReference type="GO" id="GO:0045202">
    <property type="term" value="C:synapse"/>
    <property type="evidence" value="ECO:0000318"/>
    <property type="project" value="GO_Central"/>
</dbReference>
<keyword evidence="9" id="KW-0675">Receptor</keyword>
<dbReference type="PROSITE" id="PS00236">
    <property type="entry name" value="NEUROTR_ION_CHANNEL"/>
    <property type="match status" value="1"/>
</dbReference>
<dbReference type="eggNOG" id="KOG3645">
    <property type="taxonomic scope" value="Eukaryota"/>
</dbReference>
<dbReference type="Gene3D" id="1.20.58.390">
    <property type="entry name" value="Neurotransmitter-gated ion-channel transmembrane domain"/>
    <property type="match status" value="1"/>
</dbReference>
<keyword evidence="3 14" id="KW-0812">Transmembrane</keyword>
<keyword evidence="18" id="KW-1185">Reference proteome</keyword>
<evidence type="ECO:0000256" key="11">
    <source>
        <dbReference type="ARBA" id="ARBA00023286"/>
    </source>
</evidence>
<dbReference type="GO" id="GO:0005886">
    <property type="term" value="C:plasma membrane"/>
    <property type="evidence" value="ECO:0000318"/>
    <property type="project" value="GO_Central"/>
</dbReference>
<dbReference type="PANTHER" id="PTHR18945">
    <property type="entry name" value="NEUROTRANSMITTER GATED ION CHANNEL"/>
    <property type="match status" value="1"/>
</dbReference>
<dbReference type="CDD" id="cd18997">
    <property type="entry name" value="LGIC_ECD_nAChR"/>
    <property type="match status" value="1"/>
</dbReference>
<dbReference type="InterPro" id="IPR036719">
    <property type="entry name" value="Neuro-gated_channel_TM_sf"/>
</dbReference>
<evidence type="ECO:0000259" key="16">
    <source>
        <dbReference type="Pfam" id="PF02932"/>
    </source>
</evidence>